<dbReference type="PROSITE" id="PS50943">
    <property type="entry name" value="HTH_CROC1"/>
    <property type="match status" value="1"/>
</dbReference>
<dbReference type="InterPro" id="IPR010982">
    <property type="entry name" value="Lambda_DNA-bd_dom_sf"/>
</dbReference>
<organism evidence="2">
    <name type="scientific">Siphoviridae sp. ctEZK6</name>
    <dbReference type="NCBI Taxonomy" id="2825397"/>
    <lineage>
        <taxon>Viruses</taxon>
        <taxon>Duplodnaviria</taxon>
        <taxon>Heunggongvirae</taxon>
        <taxon>Uroviricota</taxon>
        <taxon>Caudoviricetes</taxon>
    </lineage>
</organism>
<dbReference type="Pfam" id="PF20432">
    <property type="entry name" value="Xre-like-HTH"/>
    <property type="match status" value="1"/>
</dbReference>
<dbReference type="SUPFAM" id="SSF47413">
    <property type="entry name" value="lambda repressor-like DNA-binding domains"/>
    <property type="match status" value="1"/>
</dbReference>
<protein>
    <submittedName>
        <fullName evidence="2">Helix-turn-helix domain protein</fullName>
    </submittedName>
</protein>
<sequence length="81" mass="8887">MQSIQTIVTRLVKNYLNNSGITQKTLAAALGITQPTLSRKLTGIRTWSLDELDQLIQIGVPIGLDVFGAAINEEYAQKESK</sequence>
<dbReference type="CDD" id="cd00093">
    <property type="entry name" value="HTH_XRE"/>
    <property type="match status" value="1"/>
</dbReference>
<dbReference type="Gene3D" id="1.10.260.40">
    <property type="entry name" value="lambda repressor-like DNA-binding domains"/>
    <property type="match status" value="1"/>
</dbReference>
<proteinExistence type="predicted"/>
<dbReference type="InterPro" id="IPR046847">
    <property type="entry name" value="Xre-like_HTH"/>
</dbReference>
<accession>A0A8S5UT22</accession>
<dbReference type="InterPro" id="IPR001387">
    <property type="entry name" value="Cro/C1-type_HTH"/>
</dbReference>
<reference evidence="2" key="1">
    <citation type="journal article" date="2021" name="Proc. Natl. Acad. Sci. U.S.A.">
        <title>A Catalog of Tens of Thousands of Viruses from Human Metagenomes Reveals Hidden Associations with Chronic Diseases.</title>
        <authorList>
            <person name="Tisza M.J."/>
            <person name="Buck C.B."/>
        </authorList>
    </citation>
    <scope>NUCLEOTIDE SEQUENCE</scope>
    <source>
        <strain evidence="2">CtEZK6</strain>
    </source>
</reference>
<evidence type="ECO:0000259" key="1">
    <source>
        <dbReference type="PROSITE" id="PS50943"/>
    </source>
</evidence>
<name>A0A8S5UT22_9CAUD</name>
<evidence type="ECO:0000313" key="2">
    <source>
        <dbReference type="EMBL" id="DAF97579.1"/>
    </source>
</evidence>
<dbReference type="GO" id="GO:0003677">
    <property type="term" value="F:DNA binding"/>
    <property type="evidence" value="ECO:0007669"/>
    <property type="project" value="InterPro"/>
</dbReference>
<dbReference type="SMART" id="SM00530">
    <property type="entry name" value="HTH_XRE"/>
    <property type="match status" value="1"/>
</dbReference>
<feature type="domain" description="HTH cro/C1-type" evidence="1">
    <location>
        <begin position="12"/>
        <end position="58"/>
    </location>
</feature>
<dbReference type="EMBL" id="BK016134">
    <property type="protein sequence ID" value="DAF97579.1"/>
    <property type="molecule type" value="Genomic_DNA"/>
</dbReference>